<accession>A0A1Y3B382</accession>
<keyword evidence="3" id="KW-1185">Reference proteome</keyword>
<proteinExistence type="predicted"/>
<protein>
    <submittedName>
        <fullName evidence="2">Uncharacterized protein</fullName>
    </submittedName>
</protein>
<reference evidence="2 3" key="1">
    <citation type="submission" date="2017-03" db="EMBL/GenBank/DDBJ databases">
        <title>Genome Survey of Euroglyphus maynei.</title>
        <authorList>
            <person name="Arlian L.G."/>
            <person name="Morgan M.S."/>
            <person name="Rider S.D."/>
        </authorList>
    </citation>
    <scope>NUCLEOTIDE SEQUENCE [LARGE SCALE GENOMIC DNA]</scope>
    <source>
        <strain evidence="2">Arlian Lab</strain>
        <tissue evidence="2">Whole body</tissue>
    </source>
</reference>
<feature type="region of interest" description="Disordered" evidence="1">
    <location>
        <begin position="1"/>
        <end position="26"/>
    </location>
</feature>
<comment type="caution">
    <text evidence="2">The sequence shown here is derived from an EMBL/GenBank/DDBJ whole genome shotgun (WGS) entry which is preliminary data.</text>
</comment>
<evidence type="ECO:0000313" key="3">
    <source>
        <dbReference type="Proteomes" id="UP000194236"/>
    </source>
</evidence>
<sequence>MSQPEIPQQSSQQQDGSPILSNTYSSGSSCSSKMMLSSNEGTVIHNKTADDCSSNVTNPDSTRFHLVIDLLNNIQMKSMLYEKDLKSIENLDFNIGDLLKSNVIDDEDDNVYVSKMIAKAREALKQTSVLSTAEYRHWIKNIDRHEECIEMFTEYIEDAIHDFKQTDLP</sequence>
<dbReference type="AlphaFoldDB" id="A0A1Y3B382"/>
<name>A0A1Y3B382_EURMA</name>
<gene>
    <name evidence="2" type="ORF">BLA29_006193</name>
</gene>
<evidence type="ECO:0000313" key="2">
    <source>
        <dbReference type="EMBL" id="OTF75280.1"/>
    </source>
</evidence>
<dbReference type="Proteomes" id="UP000194236">
    <property type="component" value="Unassembled WGS sequence"/>
</dbReference>
<evidence type="ECO:0000256" key="1">
    <source>
        <dbReference type="SAM" id="MobiDB-lite"/>
    </source>
</evidence>
<dbReference type="EMBL" id="MUJZ01042722">
    <property type="protein sequence ID" value="OTF75280.1"/>
    <property type="molecule type" value="Genomic_DNA"/>
</dbReference>
<organism evidence="2 3">
    <name type="scientific">Euroglyphus maynei</name>
    <name type="common">Mayne's house dust mite</name>
    <dbReference type="NCBI Taxonomy" id="6958"/>
    <lineage>
        <taxon>Eukaryota</taxon>
        <taxon>Metazoa</taxon>
        <taxon>Ecdysozoa</taxon>
        <taxon>Arthropoda</taxon>
        <taxon>Chelicerata</taxon>
        <taxon>Arachnida</taxon>
        <taxon>Acari</taxon>
        <taxon>Acariformes</taxon>
        <taxon>Sarcoptiformes</taxon>
        <taxon>Astigmata</taxon>
        <taxon>Psoroptidia</taxon>
        <taxon>Analgoidea</taxon>
        <taxon>Pyroglyphidae</taxon>
        <taxon>Pyroglyphinae</taxon>
        <taxon>Euroglyphus</taxon>
    </lineage>
</organism>